<reference evidence="3" key="1">
    <citation type="submission" date="2023-07" db="EMBL/GenBank/DDBJ databases">
        <authorList>
            <consortium name="AG Swart"/>
            <person name="Singh M."/>
            <person name="Singh A."/>
            <person name="Seah K."/>
            <person name="Emmerich C."/>
        </authorList>
    </citation>
    <scope>NUCLEOTIDE SEQUENCE</scope>
    <source>
        <strain evidence="3">DP1</strain>
    </source>
</reference>
<proteinExistence type="predicted"/>
<name>A0AAD1U9R3_EUPCR</name>
<dbReference type="SUPFAM" id="SSF64268">
    <property type="entry name" value="PX domain"/>
    <property type="match status" value="1"/>
</dbReference>
<feature type="domain" description="PX" evidence="2">
    <location>
        <begin position="65"/>
        <end position="177"/>
    </location>
</feature>
<comment type="caution">
    <text evidence="3">The sequence shown here is derived from an EMBL/GenBank/DDBJ whole genome shotgun (WGS) entry which is preliminary data.</text>
</comment>
<dbReference type="PANTHER" id="PTHR10555">
    <property type="entry name" value="SORTING NEXIN"/>
    <property type="match status" value="1"/>
</dbReference>
<dbReference type="CDD" id="cd06093">
    <property type="entry name" value="PX_domain"/>
    <property type="match status" value="1"/>
</dbReference>
<dbReference type="AlphaFoldDB" id="A0AAD1U9R3"/>
<feature type="region of interest" description="Disordered" evidence="1">
    <location>
        <begin position="1"/>
        <end position="38"/>
    </location>
</feature>
<dbReference type="EMBL" id="CAMPGE010005874">
    <property type="protein sequence ID" value="CAI2364716.1"/>
    <property type="molecule type" value="Genomic_DNA"/>
</dbReference>
<dbReference type="SMART" id="SM00312">
    <property type="entry name" value="PX"/>
    <property type="match status" value="1"/>
</dbReference>
<protein>
    <recommendedName>
        <fullName evidence="2">PX domain-containing protein</fullName>
    </recommendedName>
</protein>
<evidence type="ECO:0000259" key="2">
    <source>
        <dbReference type="PROSITE" id="PS50195"/>
    </source>
</evidence>
<dbReference type="GO" id="GO:0035091">
    <property type="term" value="F:phosphatidylinositol binding"/>
    <property type="evidence" value="ECO:0007669"/>
    <property type="project" value="InterPro"/>
</dbReference>
<dbReference type="PROSITE" id="PS50195">
    <property type="entry name" value="PX"/>
    <property type="match status" value="1"/>
</dbReference>
<dbReference type="PANTHER" id="PTHR10555:SF170">
    <property type="entry name" value="FI18122P1"/>
    <property type="match status" value="1"/>
</dbReference>
<dbReference type="Gene3D" id="3.30.1520.10">
    <property type="entry name" value="Phox-like domain"/>
    <property type="match status" value="1"/>
</dbReference>
<evidence type="ECO:0000313" key="4">
    <source>
        <dbReference type="Proteomes" id="UP001295684"/>
    </source>
</evidence>
<dbReference type="InterPro" id="IPR001683">
    <property type="entry name" value="PX_dom"/>
</dbReference>
<gene>
    <name evidence="3" type="ORF">ECRASSUSDP1_LOCUS6062</name>
</gene>
<sequence length="451" mass="52234">MSRYDYWDPNSQKNGQAEEGYEKSYSYEPEVANEEEKHPEVFNEDLGDLKLGDTLQPSFMQQSRIEWDRSQYDICIVEFIKQGFTSYKIKGVDKNGEIDICRRYKEFYALRTVMRKRWVGFYIPGIPPKKPIGNKGDIVIKERWYLLNRFLQEVSKIPHLWESEEMTIFLRPTMDVEKSLNLLGKLTSEQILERISTNCGVDYLEATSTQNKYKDVLRDFVTSSKDLFKFLNTFKEYAKKLEQIRKLKLLADGKLGGFLSKYEESTVALYGINDFSNNRVVSDTDNDTVRHTLDSVPKGVDNPYSVFKHWVKDEIIDFHALVEAISQKDILQGMKNKSESKKRSSQSELDKLNAGKKTFRSLFKSASQKATQITTLTQTIAQCGIDIENYEKAIVLVEMYLGDTALPIFKKKKVSAYYTVLKDLAGKEQTNSQNLLEAWKVVYNAFNMKLQ</sequence>
<dbReference type="InterPro" id="IPR036871">
    <property type="entry name" value="PX_dom_sf"/>
</dbReference>
<evidence type="ECO:0000256" key="1">
    <source>
        <dbReference type="SAM" id="MobiDB-lite"/>
    </source>
</evidence>
<keyword evidence="4" id="KW-1185">Reference proteome</keyword>
<evidence type="ECO:0000313" key="3">
    <source>
        <dbReference type="EMBL" id="CAI2364716.1"/>
    </source>
</evidence>
<organism evidence="3 4">
    <name type="scientific">Euplotes crassus</name>
    <dbReference type="NCBI Taxonomy" id="5936"/>
    <lineage>
        <taxon>Eukaryota</taxon>
        <taxon>Sar</taxon>
        <taxon>Alveolata</taxon>
        <taxon>Ciliophora</taxon>
        <taxon>Intramacronucleata</taxon>
        <taxon>Spirotrichea</taxon>
        <taxon>Hypotrichia</taxon>
        <taxon>Euplotida</taxon>
        <taxon>Euplotidae</taxon>
        <taxon>Moneuplotes</taxon>
    </lineage>
</organism>
<dbReference type="Pfam" id="PF00787">
    <property type="entry name" value="PX"/>
    <property type="match status" value="1"/>
</dbReference>
<dbReference type="GO" id="GO:0005768">
    <property type="term" value="C:endosome"/>
    <property type="evidence" value="ECO:0007669"/>
    <property type="project" value="TreeGrafter"/>
</dbReference>
<dbReference type="Proteomes" id="UP001295684">
    <property type="component" value="Unassembled WGS sequence"/>
</dbReference>
<accession>A0AAD1U9R3</accession>